<keyword evidence="4" id="KW-0067">ATP-binding</keyword>
<comment type="subcellular location">
    <subcellularLocation>
        <location evidence="1">Cytoplasm</location>
    </subcellularLocation>
</comment>
<keyword evidence="2" id="KW-0963">Cytoplasm</keyword>
<dbReference type="GO" id="GO:0005524">
    <property type="term" value="F:ATP binding"/>
    <property type="evidence" value="ECO:0007669"/>
    <property type="project" value="UniProtKB-KW"/>
</dbReference>
<dbReference type="InterPro" id="IPR027417">
    <property type="entry name" value="P-loop_NTPase"/>
</dbReference>
<dbReference type="PANTHER" id="PTHR23077:SF27">
    <property type="entry name" value="ATPASE FAMILY GENE 2 PROTEIN HOMOLOG A"/>
    <property type="match status" value="1"/>
</dbReference>
<dbReference type="EMBL" id="CAJNOU010000404">
    <property type="protein sequence ID" value="CAF0986933.1"/>
    <property type="molecule type" value="Genomic_DNA"/>
</dbReference>
<dbReference type="Pfam" id="PF00004">
    <property type="entry name" value="AAA"/>
    <property type="match status" value="2"/>
</dbReference>
<dbReference type="SMART" id="SM00382">
    <property type="entry name" value="AAA"/>
    <property type="match status" value="2"/>
</dbReference>
<evidence type="ECO:0000259" key="6">
    <source>
        <dbReference type="SMART" id="SM00382"/>
    </source>
</evidence>
<evidence type="ECO:0000313" key="8">
    <source>
        <dbReference type="Proteomes" id="UP000663889"/>
    </source>
</evidence>
<dbReference type="InterPro" id="IPR041569">
    <property type="entry name" value="AAA_lid_3"/>
</dbReference>
<dbReference type="Gene3D" id="1.10.8.60">
    <property type="match status" value="2"/>
</dbReference>
<accession>A0A814FMB6</accession>
<reference evidence="7" key="1">
    <citation type="submission" date="2021-02" db="EMBL/GenBank/DDBJ databases">
        <authorList>
            <person name="Nowell W R."/>
        </authorList>
    </citation>
    <scope>NUCLEOTIDE SEQUENCE</scope>
</reference>
<gene>
    <name evidence="7" type="ORF">SEV965_LOCUS10058</name>
</gene>
<dbReference type="InterPro" id="IPR003959">
    <property type="entry name" value="ATPase_AAA_core"/>
</dbReference>
<dbReference type="AlphaFoldDB" id="A0A814FMB6"/>
<evidence type="ECO:0000256" key="1">
    <source>
        <dbReference type="ARBA" id="ARBA00004496"/>
    </source>
</evidence>
<dbReference type="PROSITE" id="PS00674">
    <property type="entry name" value="AAA"/>
    <property type="match status" value="1"/>
</dbReference>
<dbReference type="Pfam" id="PF17862">
    <property type="entry name" value="AAA_lid_3"/>
    <property type="match status" value="2"/>
</dbReference>
<proteinExistence type="inferred from homology"/>
<comment type="similarity">
    <text evidence="5">Belongs to the AAA ATPase family. AFG2 subfamily.</text>
</comment>
<name>A0A814FMB6_9BILA</name>
<feature type="domain" description="AAA+ ATPase" evidence="6">
    <location>
        <begin position="303"/>
        <end position="445"/>
    </location>
</feature>
<dbReference type="InterPro" id="IPR003960">
    <property type="entry name" value="ATPase_AAA_CS"/>
</dbReference>
<evidence type="ECO:0000256" key="2">
    <source>
        <dbReference type="ARBA" id="ARBA00022490"/>
    </source>
</evidence>
<organism evidence="7 8">
    <name type="scientific">Rotaria sordida</name>
    <dbReference type="NCBI Taxonomy" id="392033"/>
    <lineage>
        <taxon>Eukaryota</taxon>
        <taxon>Metazoa</taxon>
        <taxon>Spiralia</taxon>
        <taxon>Gnathifera</taxon>
        <taxon>Rotifera</taxon>
        <taxon>Eurotatoria</taxon>
        <taxon>Bdelloidea</taxon>
        <taxon>Philodinida</taxon>
        <taxon>Philodinidae</taxon>
        <taxon>Rotaria</taxon>
    </lineage>
</organism>
<evidence type="ECO:0000256" key="3">
    <source>
        <dbReference type="ARBA" id="ARBA00022741"/>
    </source>
</evidence>
<dbReference type="PANTHER" id="PTHR23077">
    <property type="entry name" value="AAA-FAMILY ATPASE"/>
    <property type="match status" value="1"/>
</dbReference>
<dbReference type="GO" id="GO:0016887">
    <property type="term" value="F:ATP hydrolysis activity"/>
    <property type="evidence" value="ECO:0007669"/>
    <property type="project" value="InterPro"/>
</dbReference>
<dbReference type="GO" id="GO:0005737">
    <property type="term" value="C:cytoplasm"/>
    <property type="evidence" value="ECO:0007669"/>
    <property type="project" value="UniProtKB-SubCell"/>
</dbReference>
<dbReference type="Gene3D" id="3.40.50.300">
    <property type="entry name" value="P-loop containing nucleotide triphosphate hydrolases"/>
    <property type="match status" value="2"/>
</dbReference>
<evidence type="ECO:0000313" key="7">
    <source>
        <dbReference type="EMBL" id="CAF0986933.1"/>
    </source>
</evidence>
<dbReference type="CDD" id="cd19511">
    <property type="entry name" value="RecA-like_CDC48_r2-like"/>
    <property type="match status" value="1"/>
</dbReference>
<dbReference type="Proteomes" id="UP000663889">
    <property type="component" value="Unassembled WGS sequence"/>
</dbReference>
<dbReference type="InterPro" id="IPR003593">
    <property type="entry name" value="AAA+_ATPase"/>
</dbReference>
<dbReference type="InterPro" id="IPR050168">
    <property type="entry name" value="AAA_ATPase_domain"/>
</dbReference>
<dbReference type="SUPFAM" id="SSF52540">
    <property type="entry name" value="P-loop containing nucleoside triphosphate hydrolases"/>
    <property type="match status" value="2"/>
</dbReference>
<dbReference type="FunFam" id="1.10.8.60:FF:000178">
    <property type="entry name" value="CDC48/VCP homolog, AAA superfamily"/>
    <property type="match status" value="1"/>
</dbReference>
<keyword evidence="3" id="KW-0547">Nucleotide-binding</keyword>
<dbReference type="FunFam" id="3.40.50.300:FF:000567">
    <property type="entry name" value="ATPase, AAA family protein"/>
    <property type="match status" value="1"/>
</dbReference>
<protein>
    <recommendedName>
        <fullName evidence="6">AAA+ ATPase domain-containing protein</fullName>
    </recommendedName>
</protein>
<evidence type="ECO:0000256" key="4">
    <source>
        <dbReference type="ARBA" id="ARBA00022840"/>
    </source>
</evidence>
<evidence type="ECO:0000256" key="5">
    <source>
        <dbReference type="ARBA" id="ARBA00061477"/>
    </source>
</evidence>
<feature type="domain" description="AAA+ ATPase" evidence="6">
    <location>
        <begin position="568"/>
        <end position="707"/>
    </location>
</feature>
<comment type="caution">
    <text evidence="7">The sequence shown here is derived from an EMBL/GenBank/DDBJ whole genome shotgun (WGS) entry which is preliminary data.</text>
</comment>
<sequence length="799" mass="91497">MRTSKTRSSLNTSSTNNESSFRWQKCSQCLKSIPFNSDNHQCSNELNGLFVEHNQARLLVQEHKSDYFKDLTFPSFIQTDIVFISPETMRLLGDIHRNDHILLISITKDQQRLLRIGLLWPNSFLADNQVAISRTVIDQLSEQQMIELRAIPKDNILDTDNITLRAVTPCESHSTNERRLITICLKHQLANRIVFNEQHIDFVYLGQSIIFRIEPQQQQQQQQQPINDINLIDSLHLLSLDSSLPKFYRICPLTTSINIHFESTTVNNNIQVKSISLLDIGGLKKEKSDLIDLLLTSTTNYIPPRGILLHGPKGCGKTMLINAIAHEISATIIRINPSDIYSRHYGESETKLKHLFAQTTMTKNNNLKKKYLLIVENIESLCPNQERITQQLERRLTTTFIELLDRYLDGKNIFLIATTNRLDSVDTDLRRPGRIDEEIEIGIPNQQDRFEILKIKLQTISNDLNEEQLKLVAERTHGFSGSDLENLCRKANHYARKNNQSNININMEHFENALTVIRPSSMREVILEVPKVKWSDIGGQHELRKRLEEMVVWPLKYSHALDRLNVQVPKGILMYGPPGCSKTMIAKAIATESDLNFIAVKGPELFSKWVGESERAVRELFRRARLAAPAIIFFDEIDAIANSRSNSSNSQSNVSDRVIATLLIEMDGIEKLKGVTIIAATNRPDCIDSALMRPGRFDRLVYVPLPDEQTRLEIFQIRFRRSPIHSNIQIERLVELTKNYSGAEITAVCDEAALIALRDNIDAPHIEWHHFERALASIKPRTSDEHIRRLDAFTKQHGK</sequence>